<dbReference type="AlphaFoldDB" id="A0A0V1DZ11"/>
<sequence>MSLRGHCIAELTMPVKTFHPVPPQGMVIEQEKCKLASKRKRASVQAAKLTNVQASKQAFNTTKKILQHLTILSNFSKRMRTELLCFDLICLAVCKQCNHMLTYMPQTTVMNEYFQTLIN</sequence>
<reference evidence="1 2" key="1">
    <citation type="submission" date="2015-01" db="EMBL/GenBank/DDBJ databases">
        <title>Evolution of Trichinella species and genotypes.</title>
        <authorList>
            <person name="Korhonen P.K."/>
            <person name="Edoardo P."/>
            <person name="Giuseppe L.R."/>
            <person name="Gasser R.B."/>
        </authorList>
    </citation>
    <scope>NUCLEOTIDE SEQUENCE [LARGE SCALE GENOMIC DNA]</scope>
    <source>
        <strain evidence="1">ISS13</strain>
    </source>
</reference>
<organism evidence="1 2">
    <name type="scientific">Trichinella pseudospiralis</name>
    <name type="common">Parasitic roundworm</name>
    <dbReference type="NCBI Taxonomy" id="6337"/>
    <lineage>
        <taxon>Eukaryota</taxon>
        <taxon>Metazoa</taxon>
        <taxon>Ecdysozoa</taxon>
        <taxon>Nematoda</taxon>
        <taxon>Enoplea</taxon>
        <taxon>Dorylaimia</taxon>
        <taxon>Trichinellida</taxon>
        <taxon>Trichinellidae</taxon>
        <taxon>Trichinella</taxon>
    </lineage>
</organism>
<evidence type="ECO:0000313" key="1">
    <source>
        <dbReference type="EMBL" id="KRY66821.1"/>
    </source>
</evidence>
<gene>
    <name evidence="1" type="ORF">T4A_3356</name>
</gene>
<dbReference type="EMBL" id="JYDR01000155">
    <property type="protein sequence ID" value="KRY66821.1"/>
    <property type="molecule type" value="Genomic_DNA"/>
</dbReference>
<proteinExistence type="predicted"/>
<dbReference type="Proteomes" id="UP000054632">
    <property type="component" value="Unassembled WGS sequence"/>
</dbReference>
<name>A0A0V1DZ11_TRIPS</name>
<comment type="caution">
    <text evidence="1">The sequence shown here is derived from an EMBL/GenBank/DDBJ whole genome shotgun (WGS) entry which is preliminary data.</text>
</comment>
<protein>
    <submittedName>
        <fullName evidence="1">Uncharacterized protein</fullName>
    </submittedName>
</protein>
<accession>A0A0V1DZ11</accession>
<evidence type="ECO:0000313" key="2">
    <source>
        <dbReference type="Proteomes" id="UP000054632"/>
    </source>
</evidence>